<keyword evidence="5" id="KW-1185">Reference proteome</keyword>
<protein>
    <submittedName>
        <fullName evidence="4">Quinone oxidoreductase protein</fullName>
    </submittedName>
</protein>
<dbReference type="SMART" id="SM00829">
    <property type="entry name" value="PKS_ER"/>
    <property type="match status" value="1"/>
</dbReference>
<organism evidence="4 5">
    <name type="scientific">Pleurostoma richardsiae</name>
    <dbReference type="NCBI Taxonomy" id="41990"/>
    <lineage>
        <taxon>Eukaryota</taxon>
        <taxon>Fungi</taxon>
        <taxon>Dikarya</taxon>
        <taxon>Ascomycota</taxon>
        <taxon>Pezizomycotina</taxon>
        <taxon>Sordariomycetes</taxon>
        <taxon>Sordariomycetidae</taxon>
        <taxon>Calosphaeriales</taxon>
        <taxon>Pleurostomataceae</taxon>
        <taxon>Pleurostoma</taxon>
    </lineage>
</organism>
<sequence>MSKMRAIGIKDSGTLASALILSDTIDKPAPGRGEVLVKVRCFGVTRTDLTQRSRAHRAGSIPGVEFSGTVEGLPQGSGVDGRHGFQPGDEVFGLAPCGGAYAEYVAVPTRLLARKPPSLSWEDAAGVPEAWMATAQALFETGGFERGVSVLWHAGASPAVAAAGIQMSAVGGASPVYATAGSAEEVGTCRVLGAREAWDERDNWVEELKEATAGKGVDIIVDFTGQEHFQKNLNSVAVGGRLVLAGMLSGGEVEGELDLGQLVQKRVRVEGSGMPPLPLGNLDTMEALEMLWNVVLREALPRLTDGSFRVPVERVFDWREVGEAHNLMETGSIKGKIVCQITMDET</sequence>
<dbReference type="PANTHER" id="PTHR48106:SF18">
    <property type="entry name" value="QUINONE OXIDOREDUCTASE PIG3"/>
    <property type="match status" value="1"/>
</dbReference>
<evidence type="ECO:0000313" key="5">
    <source>
        <dbReference type="Proteomes" id="UP001174694"/>
    </source>
</evidence>
<reference evidence="4" key="1">
    <citation type="submission" date="2022-07" db="EMBL/GenBank/DDBJ databases">
        <title>Fungi with potential for degradation of polypropylene.</title>
        <authorList>
            <person name="Gostincar C."/>
        </authorList>
    </citation>
    <scope>NUCLEOTIDE SEQUENCE</scope>
    <source>
        <strain evidence="4">EXF-13308</strain>
    </source>
</reference>
<dbReference type="Gene3D" id="3.40.50.720">
    <property type="entry name" value="NAD(P)-binding Rossmann-like Domain"/>
    <property type="match status" value="1"/>
</dbReference>
<keyword evidence="1" id="KW-0521">NADP</keyword>
<evidence type="ECO:0000313" key="4">
    <source>
        <dbReference type="EMBL" id="KAJ9134334.1"/>
    </source>
</evidence>
<dbReference type="EMBL" id="JANBVO010000044">
    <property type="protein sequence ID" value="KAJ9134334.1"/>
    <property type="molecule type" value="Genomic_DNA"/>
</dbReference>
<proteinExistence type="predicted"/>
<dbReference type="SUPFAM" id="SSF50129">
    <property type="entry name" value="GroES-like"/>
    <property type="match status" value="1"/>
</dbReference>
<evidence type="ECO:0000256" key="1">
    <source>
        <dbReference type="ARBA" id="ARBA00022857"/>
    </source>
</evidence>
<dbReference type="GO" id="GO:0070402">
    <property type="term" value="F:NADPH binding"/>
    <property type="evidence" value="ECO:0007669"/>
    <property type="project" value="TreeGrafter"/>
</dbReference>
<gene>
    <name evidence="4" type="ORF">NKR23_g10266</name>
</gene>
<dbReference type="PANTHER" id="PTHR48106">
    <property type="entry name" value="QUINONE OXIDOREDUCTASE PIG3-RELATED"/>
    <property type="match status" value="1"/>
</dbReference>
<dbReference type="Pfam" id="PF00107">
    <property type="entry name" value="ADH_zinc_N"/>
    <property type="match status" value="1"/>
</dbReference>
<dbReference type="Gene3D" id="3.90.180.10">
    <property type="entry name" value="Medium-chain alcohol dehydrogenases, catalytic domain"/>
    <property type="match status" value="1"/>
</dbReference>
<dbReference type="Proteomes" id="UP001174694">
    <property type="component" value="Unassembled WGS sequence"/>
</dbReference>
<evidence type="ECO:0000259" key="3">
    <source>
        <dbReference type="SMART" id="SM00829"/>
    </source>
</evidence>
<dbReference type="InterPro" id="IPR036291">
    <property type="entry name" value="NAD(P)-bd_dom_sf"/>
</dbReference>
<dbReference type="SUPFAM" id="SSF51735">
    <property type="entry name" value="NAD(P)-binding Rossmann-fold domains"/>
    <property type="match status" value="1"/>
</dbReference>
<comment type="caution">
    <text evidence="4">The sequence shown here is derived from an EMBL/GenBank/DDBJ whole genome shotgun (WGS) entry which is preliminary data.</text>
</comment>
<dbReference type="InterPro" id="IPR020843">
    <property type="entry name" value="ER"/>
</dbReference>
<accession>A0AA38RAS8</accession>
<dbReference type="Pfam" id="PF08240">
    <property type="entry name" value="ADH_N"/>
    <property type="match status" value="1"/>
</dbReference>
<feature type="domain" description="Enoyl reductase (ER)" evidence="3">
    <location>
        <begin position="13"/>
        <end position="339"/>
    </location>
</feature>
<dbReference type="InterPro" id="IPR013149">
    <property type="entry name" value="ADH-like_C"/>
</dbReference>
<dbReference type="InterPro" id="IPR011032">
    <property type="entry name" value="GroES-like_sf"/>
</dbReference>
<name>A0AA38RAS8_9PEZI</name>
<dbReference type="AlphaFoldDB" id="A0AA38RAS8"/>
<dbReference type="GO" id="GO:0016651">
    <property type="term" value="F:oxidoreductase activity, acting on NAD(P)H"/>
    <property type="evidence" value="ECO:0007669"/>
    <property type="project" value="TreeGrafter"/>
</dbReference>
<dbReference type="InterPro" id="IPR013154">
    <property type="entry name" value="ADH-like_N"/>
</dbReference>
<evidence type="ECO:0000256" key="2">
    <source>
        <dbReference type="ARBA" id="ARBA00023002"/>
    </source>
</evidence>
<keyword evidence="2" id="KW-0560">Oxidoreductase</keyword>